<comment type="caution">
    <text evidence="2">The sequence shown here is derived from an EMBL/GenBank/DDBJ whole genome shotgun (WGS) entry which is preliminary data.</text>
</comment>
<feature type="region of interest" description="Disordered" evidence="1">
    <location>
        <begin position="20"/>
        <end position="74"/>
    </location>
</feature>
<protein>
    <submittedName>
        <fullName evidence="2">Uncharacterized protein</fullName>
    </submittedName>
</protein>
<dbReference type="AlphaFoldDB" id="A0A5J4X2Q7"/>
<evidence type="ECO:0000313" key="3">
    <source>
        <dbReference type="Proteomes" id="UP000324800"/>
    </source>
</evidence>
<dbReference type="Proteomes" id="UP000324800">
    <property type="component" value="Unassembled WGS sequence"/>
</dbReference>
<sequence length="74" mass="8469">MKQTKSIGIRASQMFRSDLSTVNGLNIHDKERDGAPNTQEQDPPRGGENEEYQVIPPWMRDLIDRTPDSPESMR</sequence>
<proteinExistence type="predicted"/>
<feature type="compositionally biased region" description="Basic and acidic residues" evidence="1">
    <location>
        <begin position="61"/>
        <end position="74"/>
    </location>
</feature>
<gene>
    <name evidence="2" type="ORF">EZS28_002977</name>
</gene>
<reference evidence="2 3" key="1">
    <citation type="submission" date="2019-03" db="EMBL/GenBank/DDBJ databases">
        <title>Single cell metagenomics reveals metabolic interactions within the superorganism composed of flagellate Streblomastix strix and complex community of Bacteroidetes bacteria on its surface.</title>
        <authorList>
            <person name="Treitli S.C."/>
            <person name="Kolisko M."/>
            <person name="Husnik F."/>
            <person name="Keeling P."/>
            <person name="Hampl V."/>
        </authorList>
    </citation>
    <scope>NUCLEOTIDE SEQUENCE [LARGE SCALE GENOMIC DNA]</scope>
    <source>
        <strain evidence="2">ST1C</strain>
    </source>
</reference>
<dbReference type="EMBL" id="SNRW01000381">
    <property type="protein sequence ID" value="KAA6401494.1"/>
    <property type="molecule type" value="Genomic_DNA"/>
</dbReference>
<accession>A0A5J4X2Q7</accession>
<evidence type="ECO:0000256" key="1">
    <source>
        <dbReference type="SAM" id="MobiDB-lite"/>
    </source>
</evidence>
<name>A0A5J4X2Q7_9EUKA</name>
<organism evidence="2 3">
    <name type="scientific">Streblomastix strix</name>
    <dbReference type="NCBI Taxonomy" id="222440"/>
    <lineage>
        <taxon>Eukaryota</taxon>
        <taxon>Metamonada</taxon>
        <taxon>Preaxostyla</taxon>
        <taxon>Oxymonadida</taxon>
        <taxon>Streblomastigidae</taxon>
        <taxon>Streblomastix</taxon>
    </lineage>
</organism>
<evidence type="ECO:0000313" key="2">
    <source>
        <dbReference type="EMBL" id="KAA6401494.1"/>
    </source>
</evidence>